<dbReference type="AlphaFoldDB" id="A0A839Q2D9"/>
<reference evidence="4 5" key="1">
    <citation type="submission" date="2020-08" db="EMBL/GenBank/DDBJ databases">
        <title>The Agave Microbiome: Exploring the role of microbial communities in plant adaptations to desert environments.</title>
        <authorList>
            <person name="Partida-Martinez L.P."/>
        </authorList>
    </citation>
    <scope>NUCLEOTIDE SEQUENCE [LARGE SCALE GENOMIC DNA]</scope>
    <source>
        <strain evidence="4 5">AT2.18</strain>
    </source>
</reference>
<proteinExistence type="predicted"/>
<comment type="caution">
    <text evidence="4">The sequence shown here is derived from an EMBL/GenBank/DDBJ whole genome shotgun (WGS) entry which is preliminary data.</text>
</comment>
<dbReference type="Pfam" id="PF13778">
    <property type="entry name" value="DUF4174"/>
    <property type="match status" value="1"/>
</dbReference>
<evidence type="ECO:0000259" key="3">
    <source>
        <dbReference type="Pfam" id="PF13778"/>
    </source>
</evidence>
<dbReference type="EMBL" id="JACHVU010000001">
    <property type="protein sequence ID" value="MBB2989094.1"/>
    <property type="molecule type" value="Genomic_DNA"/>
</dbReference>
<name>A0A839Q2D9_MYCIR</name>
<evidence type="ECO:0000256" key="2">
    <source>
        <dbReference type="SAM" id="SignalP"/>
    </source>
</evidence>
<feature type="domain" description="DUF4174" evidence="3">
    <location>
        <begin position="30"/>
        <end position="145"/>
    </location>
</feature>
<sequence>MRSVVRLALLFTVLVTSAVAVSAPALATELGDYLWQRRPLLLFAPADTDPRLVETLGRIEAGECEFADRDMVTGVVVREGTSTLGGEIIGADEAHELRAKYAIDTGAFTALLIGKDGSEKFRVDGVPDLQTIYAVIDGMPMRGNEIGSSPSGC</sequence>
<dbReference type="RefSeq" id="WP_260155726.1">
    <property type="nucleotide sequence ID" value="NZ_JACHVU010000001.1"/>
</dbReference>
<feature type="chain" id="PRO_5032732746" description="DUF4174 domain-containing protein" evidence="2">
    <location>
        <begin position="28"/>
        <end position="153"/>
    </location>
</feature>
<evidence type="ECO:0000256" key="1">
    <source>
        <dbReference type="ARBA" id="ARBA00022729"/>
    </source>
</evidence>
<dbReference type="InterPro" id="IPR025232">
    <property type="entry name" value="DUF4174"/>
</dbReference>
<organism evidence="4 5">
    <name type="scientific">Mycolicibacterium iranicum</name>
    <name type="common">Mycobacterium iranicum</name>
    <dbReference type="NCBI Taxonomy" id="912594"/>
    <lineage>
        <taxon>Bacteria</taxon>
        <taxon>Bacillati</taxon>
        <taxon>Actinomycetota</taxon>
        <taxon>Actinomycetes</taxon>
        <taxon>Mycobacteriales</taxon>
        <taxon>Mycobacteriaceae</taxon>
        <taxon>Mycolicibacterium</taxon>
    </lineage>
</organism>
<accession>A0A839Q2D9</accession>
<feature type="signal peptide" evidence="2">
    <location>
        <begin position="1"/>
        <end position="27"/>
    </location>
</feature>
<gene>
    <name evidence="4" type="ORF">FHR72_000551</name>
</gene>
<protein>
    <recommendedName>
        <fullName evidence="3">DUF4174 domain-containing protein</fullName>
    </recommendedName>
</protein>
<keyword evidence="1 2" id="KW-0732">Signal</keyword>
<evidence type="ECO:0000313" key="5">
    <source>
        <dbReference type="Proteomes" id="UP000550501"/>
    </source>
</evidence>
<keyword evidence="5" id="KW-1185">Reference proteome</keyword>
<evidence type="ECO:0000313" key="4">
    <source>
        <dbReference type="EMBL" id="MBB2989094.1"/>
    </source>
</evidence>
<dbReference type="Proteomes" id="UP000550501">
    <property type="component" value="Unassembled WGS sequence"/>
</dbReference>